<evidence type="ECO:0000313" key="2">
    <source>
        <dbReference type="Proteomes" id="UP001279734"/>
    </source>
</evidence>
<evidence type="ECO:0000313" key="1">
    <source>
        <dbReference type="EMBL" id="GMH29063.1"/>
    </source>
</evidence>
<protein>
    <submittedName>
        <fullName evidence="1">Uncharacterized protein</fullName>
    </submittedName>
</protein>
<keyword evidence="2" id="KW-1185">Reference proteome</keyword>
<comment type="caution">
    <text evidence="1">The sequence shown here is derived from an EMBL/GenBank/DDBJ whole genome shotgun (WGS) entry which is preliminary data.</text>
</comment>
<accession>A0AAD3THF6</accession>
<proteinExistence type="predicted"/>
<dbReference type="Proteomes" id="UP001279734">
    <property type="component" value="Unassembled WGS sequence"/>
</dbReference>
<organism evidence="1 2">
    <name type="scientific">Nepenthes gracilis</name>
    <name type="common">Slender pitcher plant</name>
    <dbReference type="NCBI Taxonomy" id="150966"/>
    <lineage>
        <taxon>Eukaryota</taxon>
        <taxon>Viridiplantae</taxon>
        <taxon>Streptophyta</taxon>
        <taxon>Embryophyta</taxon>
        <taxon>Tracheophyta</taxon>
        <taxon>Spermatophyta</taxon>
        <taxon>Magnoliopsida</taxon>
        <taxon>eudicotyledons</taxon>
        <taxon>Gunneridae</taxon>
        <taxon>Pentapetalae</taxon>
        <taxon>Caryophyllales</taxon>
        <taxon>Nepenthaceae</taxon>
        <taxon>Nepenthes</taxon>
    </lineage>
</organism>
<sequence>MLAARNFGNKSTLTRWNLESSGEMGSSFNLLDLGDWMWLLASGTEMAAASPVGLPSEKKKKWGIADLRCHVLCLVICQSDVLLWRLMCLLSMLMLFFRAVCVDMAFNDILPRWLFTWFATLYSFCPPGNWDWLQHCWIACRLPDRVKFGFDTLPG</sequence>
<name>A0AAD3THF6_NEPGR</name>
<dbReference type="AlphaFoldDB" id="A0AAD3THF6"/>
<reference evidence="1" key="1">
    <citation type="submission" date="2023-05" db="EMBL/GenBank/DDBJ databases">
        <title>Nepenthes gracilis genome sequencing.</title>
        <authorList>
            <person name="Fukushima K."/>
        </authorList>
    </citation>
    <scope>NUCLEOTIDE SEQUENCE</scope>
    <source>
        <strain evidence="1">SING2019-196</strain>
    </source>
</reference>
<dbReference type="EMBL" id="BSYO01000035">
    <property type="protein sequence ID" value="GMH29063.1"/>
    <property type="molecule type" value="Genomic_DNA"/>
</dbReference>
<gene>
    <name evidence="1" type="ORF">Nepgr_030906</name>
</gene>